<dbReference type="EMBL" id="JABACJ020000014">
    <property type="protein sequence ID" value="MBU3877054.1"/>
    <property type="molecule type" value="Genomic_DNA"/>
</dbReference>
<dbReference type="PANTHER" id="PTHR30576">
    <property type="entry name" value="COLANIC BIOSYNTHESIS UDP-GLUCOSE LIPID CARRIER TRANSFERASE"/>
    <property type="match status" value="1"/>
</dbReference>
<keyword evidence="4" id="KW-0808">Transferase</keyword>
<feature type="transmembrane region" description="Helical" evidence="2">
    <location>
        <begin position="50"/>
        <end position="73"/>
    </location>
</feature>
<name>A0ABS6D618_9FIRM</name>
<evidence type="ECO:0000256" key="1">
    <source>
        <dbReference type="ARBA" id="ARBA00006464"/>
    </source>
</evidence>
<sequence>MGKTELTKIMRWKIADSLAKDRLEKVNLECKEVHPRTTIYSKYIKRMFDILLSAIALIITLPINLILGIVTFFDVGNPIFFRQERIGKDGKIFEIIKFRNMKNTTDERGELLSPEKRVTKFGHFVRKTSLDELLNFWSVFKGDMSLIGPRPLVPEYYDRYNKRHKMRFAVRPGLECPPREKCDHEWTWQEQFENDVWYVENISFLTDCKMVIRLFQYALNRKNASIRASGGRGTFMGYDLNGRAINMEEIPQEYIDACLDESKCR</sequence>
<accession>A0ABS6D618</accession>
<protein>
    <submittedName>
        <fullName evidence="4">Sugar transferase</fullName>
    </submittedName>
</protein>
<dbReference type="RefSeq" id="WP_216243063.1">
    <property type="nucleotide sequence ID" value="NZ_JABACJ020000014.1"/>
</dbReference>
<reference evidence="4 5" key="1">
    <citation type="submission" date="2021-06" db="EMBL/GenBank/DDBJ databases">
        <title>Faecalicatena sp. nov. isolated from porcine feces.</title>
        <authorList>
            <person name="Oh B.S."/>
            <person name="Lee J.H."/>
        </authorList>
    </citation>
    <scope>NUCLEOTIDE SEQUENCE [LARGE SCALE GENOMIC DNA]</scope>
    <source>
        <strain evidence="4 5">AGMB00832</strain>
    </source>
</reference>
<dbReference type="GO" id="GO:0016740">
    <property type="term" value="F:transferase activity"/>
    <property type="evidence" value="ECO:0007669"/>
    <property type="project" value="UniProtKB-KW"/>
</dbReference>
<evidence type="ECO:0000259" key="3">
    <source>
        <dbReference type="Pfam" id="PF02397"/>
    </source>
</evidence>
<evidence type="ECO:0000256" key="2">
    <source>
        <dbReference type="SAM" id="Phobius"/>
    </source>
</evidence>
<keyword evidence="2" id="KW-0472">Membrane</keyword>
<comment type="caution">
    <text evidence="4">The sequence shown here is derived from an EMBL/GenBank/DDBJ whole genome shotgun (WGS) entry which is preliminary data.</text>
</comment>
<organism evidence="4 5">
    <name type="scientific">Faecalicatena faecalis</name>
    <dbReference type="NCBI Taxonomy" id="2726362"/>
    <lineage>
        <taxon>Bacteria</taxon>
        <taxon>Bacillati</taxon>
        <taxon>Bacillota</taxon>
        <taxon>Clostridia</taxon>
        <taxon>Lachnospirales</taxon>
        <taxon>Lachnospiraceae</taxon>
        <taxon>Faecalicatena</taxon>
    </lineage>
</organism>
<comment type="similarity">
    <text evidence="1">Belongs to the bacterial sugar transferase family.</text>
</comment>
<evidence type="ECO:0000313" key="4">
    <source>
        <dbReference type="EMBL" id="MBU3877054.1"/>
    </source>
</evidence>
<keyword evidence="2" id="KW-0812">Transmembrane</keyword>
<dbReference type="Pfam" id="PF02397">
    <property type="entry name" value="Bac_transf"/>
    <property type="match status" value="1"/>
</dbReference>
<dbReference type="InterPro" id="IPR003362">
    <property type="entry name" value="Bact_transf"/>
</dbReference>
<proteinExistence type="inferred from homology"/>
<gene>
    <name evidence="4" type="ORF">HGO97_014685</name>
</gene>
<keyword evidence="2" id="KW-1133">Transmembrane helix</keyword>
<evidence type="ECO:0000313" key="5">
    <source>
        <dbReference type="Proteomes" id="UP000723714"/>
    </source>
</evidence>
<dbReference type="Proteomes" id="UP000723714">
    <property type="component" value="Unassembled WGS sequence"/>
</dbReference>
<dbReference type="PANTHER" id="PTHR30576:SF8">
    <property type="entry name" value="UNDECAPRENYL-PHOSPHATE GALACTOSE PHOSPHOTRANSFERASE"/>
    <property type="match status" value="1"/>
</dbReference>
<keyword evidence="5" id="KW-1185">Reference proteome</keyword>
<feature type="domain" description="Bacterial sugar transferase" evidence="3">
    <location>
        <begin position="45"/>
        <end position="216"/>
    </location>
</feature>